<gene>
    <name evidence="1" type="ORF">GCM10023116_46750</name>
</gene>
<keyword evidence="2" id="KW-1185">Reference proteome</keyword>
<dbReference type="InterPro" id="IPR035934">
    <property type="entry name" value="Phage_tail_protein-like_sf"/>
</dbReference>
<sequence>MPTSRKQIRQAVKVLTEAVTAAPVYCRRMVDATGLDQFVTIYLASGDISENGLSQFTVATLSVCIYGNIYSDDDDLDAMAEDIQQQLAGDPTLGGLVRGLRLAGFEYPNDDEQQFAQLVLNYTVHY</sequence>
<evidence type="ECO:0000313" key="1">
    <source>
        <dbReference type="EMBL" id="GAA4652391.1"/>
    </source>
</evidence>
<accession>A0ABP8V930</accession>
<dbReference type="Gene3D" id="3.30.70.1700">
    <property type="entry name" value="Phage minor tail protein U"/>
    <property type="match status" value="1"/>
</dbReference>
<dbReference type="Proteomes" id="UP001500604">
    <property type="component" value="Unassembled WGS sequence"/>
</dbReference>
<name>A0ABP8V930_9GAMM</name>
<protein>
    <submittedName>
        <fullName evidence="1">Uncharacterized protein</fullName>
    </submittedName>
</protein>
<comment type="caution">
    <text evidence="1">The sequence shown here is derived from an EMBL/GenBank/DDBJ whole genome shotgun (WGS) entry which is preliminary data.</text>
</comment>
<dbReference type="SUPFAM" id="SSF143749">
    <property type="entry name" value="Phage tail protein-like"/>
    <property type="match status" value="1"/>
</dbReference>
<dbReference type="EMBL" id="BAABFL010000474">
    <property type="protein sequence ID" value="GAA4652391.1"/>
    <property type="molecule type" value="Genomic_DNA"/>
</dbReference>
<dbReference type="InterPro" id="IPR038512">
    <property type="entry name" value="GpU-like_sf"/>
</dbReference>
<proteinExistence type="predicted"/>
<dbReference type="RefSeq" id="WP_345198945.1">
    <property type="nucleotide sequence ID" value="NZ_BAABFL010000474.1"/>
</dbReference>
<reference evidence="2" key="1">
    <citation type="journal article" date="2019" name="Int. J. Syst. Evol. Microbiol.">
        <title>The Global Catalogue of Microorganisms (GCM) 10K type strain sequencing project: providing services to taxonomists for standard genome sequencing and annotation.</title>
        <authorList>
            <consortium name="The Broad Institute Genomics Platform"/>
            <consortium name="The Broad Institute Genome Sequencing Center for Infectious Disease"/>
            <person name="Wu L."/>
            <person name="Ma J."/>
        </authorList>
    </citation>
    <scope>NUCLEOTIDE SEQUENCE [LARGE SCALE GENOMIC DNA]</scope>
    <source>
        <strain evidence="2">JCM 17805</strain>
    </source>
</reference>
<organism evidence="1 2">
    <name type="scientific">Kistimonas scapharcae</name>
    <dbReference type="NCBI Taxonomy" id="1036133"/>
    <lineage>
        <taxon>Bacteria</taxon>
        <taxon>Pseudomonadati</taxon>
        <taxon>Pseudomonadota</taxon>
        <taxon>Gammaproteobacteria</taxon>
        <taxon>Oceanospirillales</taxon>
        <taxon>Endozoicomonadaceae</taxon>
        <taxon>Kistimonas</taxon>
    </lineage>
</organism>
<evidence type="ECO:0000313" key="2">
    <source>
        <dbReference type="Proteomes" id="UP001500604"/>
    </source>
</evidence>